<dbReference type="Proteomes" id="UP000179243">
    <property type="component" value="Unassembled WGS sequence"/>
</dbReference>
<reference evidence="1 2" key="1">
    <citation type="journal article" date="2016" name="Nat. Commun.">
        <title>Thousands of microbial genomes shed light on interconnected biogeochemical processes in an aquifer system.</title>
        <authorList>
            <person name="Anantharaman K."/>
            <person name="Brown C.T."/>
            <person name="Hug L.A."/>
            <person name="Sharon I."/>
            <person name="Castelle C.J."/>
            <person name="Probst A.J."/>
            <person name="Thomas B.C."/>
            <person name="Singh A."/>
            <person name="Wilkins M.J."/>
            <person name="Karaoz U."/>
            <person name="Brodie E.L."/>
            <person name="Williams K.H."/>
            <person name="Hubbard S.S."/>
            <person name="Banfield J.F."/>
        </authorList>
    </citation>
    <scope>NUCLEOTIDE SEQUENCE [LARGE SCALE GENOMIC DNA]</scope>
</reference>
<organism evidence="1 2">
    <name type="scientific">Candidatus Raymondbacteria bacterium RIFOXYD12_FULL_49_13</name>
    <dbReference type="NCBI Taxonomy" id="1817890"/>
    <lineage>
        <taxon>Bacteria</taxon>
        <taxon>Raymondiibacteriota</taxon>
    </lineage>
</organism>
<dbReference type="AlphaFoldDB" id="A0A1F7F7V6"/>
<evidence type="ECO:0000313" key="2">
    <source>
        <dbReference type="Proteomes" id="UP000179243"/>
    </source>
</evidence>
<gene>
    <name evidence="1" type="ORF">A2519_09620</name>
</gene>
<comment type="caution">
    <text evidence="1">The sequence shown here is derived from an EMBL/GenBank/DDBJ whole genome shotgun (WGS) entry which is preliminary data.</text>
</comment>
<accession>A0A1F7F7V6</accession>
<proteinExistence type="predicted"/>
<name>A0A1F7F7V6_UNCRA</name>
<evidence type="ECO:0000313" key="1">
    <source>
        <dbReference type="EMBL" id="OGK02711.1"/>
    </source>
</evidence>
<dbReference type="EMBL" id="MFYX01000103">
    <property type="protein sequence ID" value="OGK02711.1"/>
    <property type="molecule type" value="Genomic_DNA"/>
</dbReference>
<protein>
    <submittedName>
        <fullName evidence="1">Uncharacterized protein</fullName>
    </submittedName>
</protein>
<sequence length="71" mass="7987">MISFSSQEAKWRVTIKRVLRLEGFCSGSINNLKTCELETLITPFQKALKIGLTKTISGLKKLDDKLSTLED</sequence>